<dbReference type="Proteomes" id="UP000287651">
    <property type="component" value="Unassembled WGS sequence"/>
</dbReference>
<dbReference type="EMBL" id="AMZH03008203">
    <property type="protein sequence ID" value="RRT59455.1"/>
    <property type="molecule type" value="Genomic_DNA"/>
</dbReference>
<proteinExistence type="predicted"/>
<feature type="region of interest" description="Disordered" evidence="1">
    <location>
        <begin position="150"/>
        <end position="170"/>
    </location>
</feature>
<sequence length="170" mass="18795">MARVTIGRGIIDDSRGGCRGRNGQWWQAARSNDAAGAGGEEGIINSRDKIVVAGTYDCGHGCYRGGRSYDRGNKKGKWQADGVGSRRKQRWVDQGYGWQRERRAATRIQRAMVIRKWGGTVMSGNGEGRSKGKRCGYMAVASTFRATEAAVTRSNSDKHRALKRRRRTGN</sequence>
<gene>
    <name evidence="2" type="ORF">B296_00029654</name>
</gene>
<feature type="compositionally biased region" description="Basic residues" evidence="1">
    <location>
        <begin position="160"/>
        <end position="170"/>
    </location>
</feature>
<protein>
    <submittedName>
        <fullName evidence="2">Uncharacterized protein</fullName>
    </submittedName>
</protein>
<evidence type="ECO:0000313" key="3">
    <source>
        <dbReference type="Proteomes" id="UP000287651"/>
    </source>
</evidence>
<evidence type="ECO:0000256" key="1">
    <source>
        <dbReference type="SAM" id="MobiDB-lite"/>
    </source>
</evidence>
<accession>A0A426Z644</accession>
<reference evidence="2 3" key="1">
    <citation type="journal article" date="2014" name="Agronomy (Basel)">
        <title>A Draft Genome Sequence for Ensete ventricosum, the Drought-Tolerant Tree Against Hunger.</title>
        <authorList>
            <person name="Harrison J."/>
            <person name="Moore K.A."/>
            <person name="Paszkiewicz K."/>
            <person name="Jones T."/>
            <person name="Grant M."/>
            <person name="Ambacheew D."/>
            <person name="Muzemil S."/>
            <person name="Studholme D.J."/>
        </authorList>
    </citation>
    <scope>NUCLEOTIDE SEQUENCE [LARGE SCALE GENOMIC DNA]</scope>
</reference>
<dbReference type="AlphaFoldDB" id="A0A426Z644"/>
<comment type="caution">
    <text evidence="2">The sequence shown here is derived from an EMBL/GenBank/DDBJ whole genome shotgun (WGS) entry which is preliminary data.</text>
</comment>
<name>A0A426Z644_ENSVE</name>
<evidence type="ECO:0000313" key="2">
    <source>
        <dbReference type="EMBL" id="RRT59455.1"/>
    </source>
</evidence>
<organism evidence="2 3">
    <name type="scientific">Ensete ventricosum</name>
    <name type="common">Abyssinian banana</name>
    <name type="synonym">Musa ensete</name>
    <dbReference type="NCBI Taxonomy" id="4639"/>
    <lineage>
        <taxon>Eukaryota</taxon>
        <taxon>Viridiplantae</taxon>
        <taxon>Streptophyta</taxon>
        <taxon>Embryophyta</taxon>
        <taxon>Tracheophyta</taxon>
        <taxon>Spermatophyta</taxon>
        <taxon>Magnoliopsida</taxon>
        <taxon>Liliopsida</taxon>
        <taxon>Zingiberales</taxon>
        <taxon>Musaceae</taxon>
        <taxon>Ensete</taxon>
    </lineage>
</organism>